<evidence type="ECO:0000313" key="3">
    <source>
        <dbReference type="Proteomes" id="UP000683246"/>
    </source>
</evidence>
<dbReference type="Pfam" id="PF05857">
    <property type="entry name" value="TraX"/>
    <property type="match status" value="1"/>
</dbReference>
<dbReference type="Proteomes" id="UP000683246">
    <property type="component" value="Chromosome"/>
</dbReference>
<organism evidence="2 3">
    <name type="scientific">Vallitalea pronyensis</name>
    <dbReference type="NCBI Taxonomy" id="1348613"/>
    <lineage>
        <taxon>Bacteria</taxon>
        <taxon>Bacillati</taxon>
        <taxon>Bacillota</taxon>
        <taxon>Clostridia</taxon>
        <taxon>Lachnospirales</taxon>
        <taxon>Vallitaleaceae</taxon>
        <taxon>Vallitalea</taxon>
    </lineage>
</organism>
<name>A0A8J8MMT1_9FIRM</name>
<dbReference type="EMBL" id="CP058649">
    <property type="protein sequence ID" value="QUI24322.1"/>
    <property type="molecule type" value="Genomic_DNA"/>
</dbReference>
<evidence type="ECO:0000256" key="1">
    <source>
        <dbReference type="SAM" id="Phobius"/>
    </source>
</evidence>
<feature type="transmembrane region" description="Helical" evidence="1">
    <location>
        <begin position="85"/>
        <end position="106"/>
    </location>
</feature>
<feature type="transmembrane region" description="Helical" evidence="1">
    <location>
        <begin position="178"/>
        <end position="196"/>
    </location>
</feature>
<gene>
    <name evidence="2" type="ORF">HZI73_19365</name>
</gene>
<sequence length="228" mass="26062">MTATGLKVIACITMFIDHYAMVFVDESTTAHVVMRIIGRMAFPIFAYLIAEGFFHTRHIHKYLARLLIFAFISEIPYDMAQGVDVGFGSLNIFFTLFLGLLVIHLYHHIKNKKIGLVIVLLIGFISGLAEMDYAIYGIMTIFFFYHYRGHFQKQAISFGGMTALFVGLGFLGNTTIDIRMFVQLFAIISLGFIYFYNGKKGKSMRYLFYLFYPGHLLILGLVRMYLAS</sequence>
<dbReference type="AlphaFoldDB" id="A0A8J8MMT1"/>
<keyword evidence="1" id="KW-0472">Membrane</keyword>
<keyword evidence="3" id="KW-1185">Reference proteome</keyword>
<accession>A0A8J8MMT1</accession>
<feature type="transmembrane region" description="Helical" evidence="1">
    <location>
        <begin position="208"/>
        <end position="226"/>
    </location>
</feature>
<evidence type="ECO:0000313" key="2">
    <source>
        <dbReference type="EMBL" id="QUI24322.1"/>
    </source>
</evidence>
<proteinExistence type="predicted"/>
<dbReference type="KEGG" id="vpy:HZI73_19365"/>
<evidence type="ECO:0008006" key="4">
    <source>
        <dbReference type="Google" id="ProtNLM"/>
    </source>
</evidence>
<dbReference type="RefSeq" id="WP_212695016.1">
    <property type="nucleotide sequence ID" value="NZ_CP058649.1"/>
</dbReference>
<keyword evidence="1" id="KW-0812">Transmembrane</keyword>
<feature type="transmembrane region" description="Helical" evidence="1">
    <location>
        <begin position="118"/>
        <end position="145"/>
    </location>
</feature>
<feature type="transmembrane region" description="Helical" evidence="1">
    <location>
        <begin position="151"/>
        <end position="171"/>
    </location>
</feature>
<reference evidence="2" key="1">
    <citation type="submission" date="2020-07" db="EMBL/GenBank/DDBJ databases">
        <title>Vallitalea pronyensis genome.</title>
        <authorList>
            <person name="Postec A."/>
        </authorList>
    </citation>
    <scope>NUCLEOTIDE SEQUENCE</scope>
    <source>
        <strain evidence="2">FatNI3</strain>
    </source>
</reference>
<dbReference type="InterPro" id="IPR008875">
    <property type="entry name" value="TraX"/>
</dbReference>
<keyword evidence="1" id="KW-1133">Transmembrane helix</keyword>
<protein>
    <recommendedName>
        <fullName evidence="4">Conjugal transfer protein TraX</fullName>
    </recommendedName>
</protein>
<feature type="transmembrane region" description="Helical" evidence="1">
    <location>
        <begin position="32"/>
        <end position="50"/>
    </location>
</feature>